<evidence type="ECO:0000313" key="2">
    <source>
        <dbReference type="EMBL" id="KAK4032449.1"/>
    </source>
</evidence>
<protein>
    <recommendedName>
        <fullName evidence="4">Fungal N-terminal domain-containing protein</fullName>
    </recommendedName>
</protein>
<name>A0AAN6P625_9PEZI</name>
<organism evidence="2 3">
    <name type="scientific">Parachaetomium inaequale</name>
    <dbReference type="NCBI Taxonomy" id="2588326"/>
    <lineage>
        <taxon>Eukaryota</taxon>
        <taxon>Fungi</taxon>
        <taxon>Dikarya</taxon>
        <taxon>Ascomycota</taxon>
        <taxon>Pezizomycotina</taxon>
        <taxon>Sordariomycetes</taxon>
        <taxon>Sordariomycetidae</taxon>
        <taxon>Sordariales</taxon>
        <taxon>Chaetomiaceae</taxon>
        <taxon>Parachaetomium</taxon>
    </lineage>
</organism>
<feature type="region of interest" description="Disordered" evidence="1">
    <location>
        <begin position="275"/>
        <end position="309"/>
    </location>
</feature>
<dbReference type="AlphaFoldDB" id="A0AAN6P625"/>
<reference evidence="3" key="1">
    <citation type="journal article" date="2023" name="Mol. Phylogenet. Evol.">
        <title>Genome-scale phylogeny and comparative genomics of the fungal order Sordariales.</title>
        <authorList>
            <person name="Hensen N."/>
            <person name="Bonometti L."/>
            <person name="Westerberg I."/>
            <person name="Brannstrom I.O."/>
            <person name="Guillou S."/>
            <person name="Cros-Aarteil S."/>
            <person name="Calhoun S."/>
            <person name="Haridas S."/>
            <person name="Kuo A."/>
            <person name="Mondo S."/>
            <person name="Pangilinan J."/>
            <person name="Riley R."/>
            <person name="LaButti K."/>
            <person name="Andreopoulos B."/>
            <person name="Lipzen A."/>
            <person name="Chen C."/>
            <person name="Yan M."/>
            <person name="Daum C."/>
            <person name="Ng V."/>
            <person name="Clum A."/>
            <person name="Steindorff A."/>
            <person name="Ohm R.A."/>
            <person name="Martin F."/>
            <person name="Silar P."/>
            <person name="Natvig D.O."/>
            <person name="Lalanne C."/>
            <person name="Gautier V."/>
            <person name="Ament-Velasquez S.L."/>
            <person name="Kruys A."/>
            <person name="Hutchinson M.I."/>
            <person name="Powell A.J."/>
            <person name="Barry K."/>
            <person name="Miller A.N."/>
            <person name="Grigoriev I.V."/>
            <person name="Debuchy R."/>
            <person name="Gladieux P."/>
            <person name="Hiltunen Thoren M."/>
            <person name="Johannesson H."/>
        </authorList>
    </citation>
    <scope>NUCLEOTIDE SEQUENCE [LARGE SCALE GENOMIC DNA]</scope>
    <source>
        <strain evidence="3">CBS 284.82</strain>
    </source>
</reference>
<dbReference type="EMBL" id="MU854609">
    <property type="protein sequence ID" value="KAK4032449.1"/>
    <property type="molecule type" value="Genomic_DNA"/>
</dbReference>
<sequence>MSDPLSVAGSAVGVVSLGIHVCQSLVSYLRSIQGRRQEIAIHLREAQSLISVFSSLNDVLPRLDQQRCADSPLIRQCLLDCRGQLVDLRLLLSELRSTPNPTDIKGKMKEAGRAVLYPFREGELTSIHRGLQSLLHNLSLAISTASLKSHVSHGEGIEAIRTAVEGLGVDSHLTGDAVRDLTSEVQQNSSLLALLDSTVSQSLDDIKETVSRTEGLVRDFEHNTNGRLSDIHSDVRSITSTTFVTSQAVTELSTKLDALSEQFLGKLSEMSITISQPQEAQSGHHQTDSPLGSTTRPFGPPPISPTSARTGCSVLAPPCHCPLSSSKEPYRYSIWGMEFQLSRQPVPRHRPGCKFHGISRKEKTTLRAQFPLKFGHFLGRFNRACVEYAVGAGHPGISLRFTNIVPESESPVQRMLDHMLGFDAVCSITSPEEFLDSLEMTEKAVISLYRDGTSSPWDLTEDGWSHAALLLESFAYFSAPRLLTGGVVEHMLRFLRAIATLGDATGDDGQLPRVYRVIPSSLDYLSHLLSGSEGCKLLLSYVGSNFEVSPKLVIEFGLGADVLPLFPYFPSAIKLTPIARAILSKSERDLSSAIAQDSGSVTESIHGYTALQLCAAWPEGLQRLLRTEARQLIDVGTVPEGARYLGFPDNLTPVSRALSEDCVETVDLLMKAGCALDFGPELEVDMIRASDDCVAAIASNLAERRRQLLRLCQRELGTHLDWDPIEVPDEKAGALCAALTRSGIPVPRHLSVPPGHATVFHFSGLHLRHWGVFWENGFRDFQCRNPMGLSPIMTWRPYTFRNRTGFSSTPTEQELLGIWRWAQDEKLLDQTQKDPLSLGLNTSATGWHYMAATVGFTFVDDSNAYVGPSRQPRNRYFYTPFPYRMINDLSKTLIGDQCECWCNARGQGCSAVKSLWNAHACWRVPLGSRDEQAKHNMLWRHCLFHHHKETEHLNQIARNPIVAMSLELVRLLTFEILDMTHTCCYLEQLESLRDGQASTPAQRKALSTEDYWDRFDNHHVIANCCSQLAAEIRSDSLEQQNAQQLDALMQDFEPQILSLDFSDPKALEGFIWGPWRRHISDLFAVDSRVVAEMEQVVENVSVTCKFINQL</sequence>
<evidence type="ECO:0008006" key="4">
    <source>
        <dbReference type="Google" id="ProtNLM"/>
    </source>
</evidence>
<feature type="compositionally biased region" description="Polar residues" evidence="1">
    <location>
        <begin position="275"/>
        <end position="296"/>
    </location>
</feature>
<accession>A0AAN6P625</accession>
<comment type="caution">
    <text evidence="2">The sequence shown here is derived from an EMBL/GenBank/DDBJ whole genome shotgun (WGS) entry which is preliminary data.</text>
</comment>
<proteinExistence type="predicted"/>
<evidence type="ECO:0000256" key="1">
    <source>
        <dbReference type="SAM" id="MobiDB-lite"/>
    </source>
</evidence>
<evidence type="ECO:0000313" key="3">
    <source>
        <dbReference type="Proteomes" id="UP001303115"/>
    </source>
</evidence>
<keyword evidence="3" id="KW-1185">Reference proteome</keyword>
<gene>
    <name evidence="2" type="ORF">C8A01DRAFT_20473</name>
</gene>
<dbReference type="Proteomes" id="UP001303115">
    <property type="component" value="Unassembled WGS sequence"/>
</dbReference>